<keyword evidence="2" id="KW-0646">Protease inhibitor</keyword>
<dbReference type="InterPro" id="IPR042178">
    <property type="entry name" value="Serpin_sf_1"/>
</dbReference>
<evidence type="ECO:0000256" key="1">
    <source>
        <dbReference type="ARBA" id="ARBA00009500"/>
    </source>
</evidence>
<dbReference type="Proteomes" id="UP001162156">
    <property type="component" value="Unassembled WGS sequence"/>
</dbReference>
<feature type="domain" description="Serpin" evidence="5">
    <location>
        <begin position="4"/>
        <end position="273"/>
    </location>
</feature>
<dbReference type="GO" id="GO:0004867">
    <property type="term" value="F:serine-type endopeptidase inhibitor activity"/>
    <property type="evidence" value="ECO:0007669"/>
    <property type="project" value="UniProtKB-KW"/>
</dbReference>
<dbReference type="EMBL" id="JANEYF010001618">
    <property type="protein sequence ID" value="KAJ8961332.1"/>
    <property type="molecule type" value="Genomic_DNA"/>
</dbReference>
<evidence type="ECO:0000256" key="3">
    <source>
        <dbReference type="ARBA" id="ARBA00022900"/>
    </source>
</evidence>
<dbReference type="InterPro" id="IPR036186">
    <property type="entry name" value="Serpin_sf"/>
</dbReference>
<dbReference type="PANTHER" id="PTHR11461">
    <property type="entry name" value="SERINE PROTEASE INHIBITOR, SERPIN"/>
    <property type="match status" value="1"/>
</dbReference>
<dbReference type="SUPFAM" id="SSF56574">
    <property type="entry name" value="Serpins"/>
    <property type="match status" value="1"/>
</dbReference>
<dbReference type="Gene3D" id="2.30.39.10">
    <property type="entry name" value="Alpha-1-antitrypsin, domain 1"/>
    <property type="match status" value="1"/>
</dbReference>
<dbReference type="SMART" id="SM00093">
    <property type="entry name" value="SERPIN"/>
    <property type="match status" value="1"/>
</dbReference>
<dbReference type="InterPro" id="IPR000215">
    <property type="entry name" value="Serpin_fam"/>
</dbReference>
<evidence type="ECO:0000256" key="2">
    <source>
        <dbReference type="ARBA" id="ARBA00022690"/>
    </source>
</evidence>
<comment type="similarity">
    <text evidence="1 4">Belongs to the serpin family.</text>
</comment>
<keyword evidence="7" id="KW-1185">Reference proteome</keyword>
<reference evidence="6" key="1">
    <citation type="journal article" date="2023" name="Insect Mol. Biol.">
        <title>Genome sequencing provides insights into the evolution of gene families encoding plant cell wall-degrading enzymes in longhorned beetles.</title>
        <authorList>
            <person name="Shin N.R."/>
            <person name="Okamura Y."/>
            <person name="Kirsch R."/>
            <person name="Pauchet Y."/>
        </authorList>
    </citation>
    <scope>NUCLEOTIDE SEQUENCE</scope>
    <source>
        <strain evidence="6">RBIC_L_NR</strain>
    </source>
</reference>
<proteinExistence type="inferred from homology"/>
<protein>
    <recommendedName>
        <fullName evidence="5">Serpin domain-containing protein</fullName>
    </recommendedName>
</protein>
<evidence type="ECO:0000259" key="5">
    <source>
        <dbReference type="SMART" id="SM00093"/>
    </source>
</evidence>
<dbReference type="PANTHER" id="PTHR11461:SF211">
    <property type="entry name" value="GH10112P-RELATED"/>
    <property type="match status" value="1"/>
</dbReference>
<evidence type="ECO:0000256" key="4">
    <source>
        <dbReference type="RuleBase" id="RU000411"/>
    </source>
</evidence>
<name>A0AAV8ZAV5_9CUCU</name>
<sequence length="274" mass="30831">MGGKELVITDNKSIIVSPLSIQIVLALTTEGANCLTSQELTRGLRLPNSKSVTKTAVKSLLTSFNKTSDNLKLLLANKMYVDQTFQVKSSFISVATRFYGAGVQNVNFGDNVVTADLINQWVEDQTNNRIQNLIKPDQLNSDVRIVLVNTLYFIGNWTIPFPDYRTTKRIFYSSSHSSKEIDFMHSADFATYKYFHCGYLKAKFLEIPYKGGNISMIIILPDAIDGISYVDTHLEDYLKADKFTVQRVAVRLPKFSITTEFDVKPLLQNVSSTL</sequence>
<dbReference type="InterPro" id="IPR023796">
    <property type="entry name" value="Serpin_dom"/>
</dbReference>
<organism evidence="6 7">
    <name type="scientific">Rhamnusium bicolor</name>
    <dbReference type="NCBI Taxonomy" id="1586634"/>
    <lineage>
        <taxon>Eukaryota</taxon>
        <taxon>Metazoa</taxon>
        <taxon>Ecdysozoa</taxon>
        <taxon>Arthropoda</taxon>
        <taxon>Hexapoda</taxon>
        <taxon>Insecta</taxon>
        <taxon>Pterygota</taxon>
        <taxon>Neoptera</taxon>
        <taxon>Endopterygota</taxon>
        <taxon>Coleoptera</taxon>
        <taxon>Polyphaga</taxon>
        <taxon>Cucujiformia</taxon>
        <taxon>Chrysomeloidea</taxon>
        <taxon>Cerambycidae</taxon>
        <taxon>Lepturinae</taxon>
        <taxon>Rhagiini</taxon>
        <taxon>Rhamnusium</taxon>
    </lineage>
</organism>
<dbReference type="GO" id="GO:0005615">
    <property type="term" value="C:extracellular space"/>
    <property type="evidence" value="ECO:0007669"/>
    <property type="project" value="InterPro"/>
</dbReference>
<comment type="caution">
    <text evidence="6">The sequence shown here is derived from an EMBL/GenBank/DDBJ whole genome shotgun (WGS) entry which is preliminary data.</text>
</comment>
<dbReference type="Gene3D" id="3.30.497.10">
    <property type="entry name" value="Antithrombin, subunit I, domain 2"/>
    <property type="match status" value="1"/>
</dbReference>
<gene>
    <name evidence="6" type="ORF">NQ314_005943</name>
</gene>
<keyword evidence="3" id="KW-0722">Serine protease inhibitor</keyword>
<accession>A0AAV8ZAV5</accession>
<dbReference type="InterPro" id="IPR042185">
    <property type="entry name" value="Serpin_sf_2"/>
</dbReference>
<dbReference type="Pfam" id="PF00079">
    <property type="entry name" value="Serpin"/>
    <property type="match status" value="1"/>
</dbReference>
<evidence type="ECO:0000313" key="6">
    <source>
        <dbReference type="EMBL" id="KAJ8961332.1"/>
    </source>
</evidence>
<evidence type="ECO:0000313" key="7">
    <source>
        <dbReference type="Proteomes" id="UP001162156"/>
    </source>
</evidence>
<dbReference type="AlphaFoldDB" id="A0AAV8ZAV5"/>